<proteinExistence type="inferred from homology"/>
<comment type="catalytic activity">
    <reaction evidence="16">
        <text>L-tyrosyl-[protein] + ATP = O-phospho-L-tyrosyl-[protein] + ADP + H(+)</text>
        <dbReference type="Rhea" id="RHEA:10596"/>
        <dbReference type="Rhea" id="RHEA-COMP:10136"/>
        <dbReference type="Rhea" id="RHEA-COMP:20101"/>
        <dbReference type="ChEBI" id="CHEBI:15378"/>
        <dbReference type="ChEBI" id="CHEBI:30616"/>
        <dbReference type="ChEBI" id="CHEBI:46858"/>
        <dbReference type="ChEBI" id="CHEBI:61978"/>
        <dbReference type="ChEBI" id="CHEBI:456216"/>
        <dbReference type="EC" id="2.7.10.2"/>
    </reaction>
</comment>
<dbReference type="Pfam" id="PF02706">
    <property type="entry name" value="Wzz"/>
    <property type="match status" value="1"/>
</dbReference>
<dbReference type="InterPro" id="IPR050445">
    <property type="entry name" value="Bact_polysacc_biosynth/exp"/>
</dbReference>
<evidence type="ECO:0000256" key="5">
    <source>
        <dbReference type="ARBA" id="ARBA00011903"/>
    </source>
</evidence>
<keyword evidence="6" id="KW-1003">Cell membrane</keyword>
<dbReference type="InterPro" id="IPR025669">
    <property type="entry name" value="AAA_dom"/>
</dbReference>
<keyword evidence="9 18" id="KW-0812">Transmembrane</keyword>
<keyword evidence="14 18" id="KW-0472">Membrane</keyword>
<keyword evidence="11" id="KW-0418">Kinase</keyword>
<evidence type="ECO:0000256" key="8">
    <source>
        <dbReference type="ARBA" id="ARBA00022679"/>
    </source>
</evidence>
<dbReference type="GO" id="GO:0004715">
    <property type="term" value="F:non-membrane spanning protein tyrosine kinase activity"/>
    <property type="evidence" value="ECO:0007669"/>
    <property type="project" value="UniProtKB-EC"/>
</dbReference>
<dbReference type="CDD" id="cd05387">
    <property type="entry name" value="BY-kinase"/>
    <property type="match status" value="1"/>
</dbReference>
<dbReference type="InterPro" id="IPR003856">
    <property type="entry name" value="LPS_length_determ_N"/>
</dbReference>
<dbReference type="SUPFAM" id="SSF52540">
    <property type="entry name" value="P-loop containing nucleoside triphosphate hydrolases"/>
    <property type="match status" value="1"/>
</dbReference>
<evidence type="ECO:0000256" key="6">
    <source>
        <dbReference type="ARBA" id="ARBA00022475"/>
    </source>
</evidence>
<dbReference type="NCBIfam" id="TIGR01007">
    <property type="entry name" value="eps_fam"/>
    <property type="match status" value="1"/>
</dbReference>
<evidence type="ECO:0000256" key="1">
    <source>
        <dbReference type="ARBA" id="ARBA00004429"/>
    </source>
</evidence>
<gene>
    <name evidence="21" type="ORF">QQX09_06020</name>
</gene>
<keyword evidence="10" id="KW-0547">Nucleotide-binding</keyword>
<evidence type="ECO:0000256" key="15">
    <source>
        <dbReference type="ARBA" id="ARBA00023137"/>
    </source>
</evidence>
<comment type="subcellular location">
    <subcellularLocation>
        <location evidence="1">Cell inner membrane</location>
        <topology evidence="1">Multi-pass membrane protein</topology>
    </subcellularLocation>
</comment>
<evidence type="ECO:0000313" key="21">
    <source>
        <dbReference type="EMBL" id="MDN4475412.1"/>
    </source>
</evidence>
<comment type="similarity">
    <text evidence="4">Belongs to the etk/wzc family.</text>
</comment>
<keyword evidence="15" id="KW-0829">Tyrosine-protein kinase</keyword>
<feature type="region of interest" description="Disordered" evidence="17">
    <location>
        <begin position="456"/>
        <end position="571"/>
    </location>
</feature>
<protein>
    <recommendedName>
        <fullName evidence="5">non-specific protein-tyrosine kinase</fullName>
        <ecNumber evidence="5">2.7.10.2</ecNumber>
    </recommendedName>
</protein>
<evidence type="ECO:0000256" key="7">
    <source>
        <dbReference type="ARBA" id="ARBA00022519"/>
    </source>
</evidence>
<dbReference type="PANTHER" id="PTHR32309">
    <property type="entry name" value="TYROSINE-PROTEIN KINASE"/>
    <property type="match status" value="1"/>
</dbReference>
<evidence type="ECO:0000256" key="18">
    <source>
        <dbReference type="SAM" id="Phobius"/>
    </source>
</evidence>
<name>A0ABT8G8E2_9MICO</name>
<sequence length="591" mass="61690">MELQDYWRILRQYWILIIAFAAAGAATGLVFSALIEPSYAASSKVFVSTTGTTTVAELAQGNTFTQQRVKTYADLVETSAVLDPVVEELGLDETSVSLRSHVSASTPLNTTVIDITATDGDPEFAAALATATARSLIDTVETIETTTPGEGSPVLLSVVQEADVPAVPTSPRPKLNVALGLVLGLVAGATIALARAKFDTRIRNEREAQRITRATVLGGIPNDPTFRRRHLVVVDDPRSAASESFRILRANLQFLDADREARSFVVTSSVPSEGKSTTTVNLALAVAETDARVLVVEADLRLPKVSSYLGLEAEVGLTDVLVGNASLDDALQTWGANGLQVLAAGRIPPNPAELLASGRMQSLIRELDERFDVVLYDTPPVNPVADAAVLARLVGGALVIVATGSTTNYQLESAIGALKTVSAPVSGIVLTKVPRPGKGSGVYGRYAAPYGAGTPVATTPADGRPAAGTPDGAAGARAETAAPDADEEDSAAADSHEAVASPEALPLDVAPEVVESPATEDSASTGRSGRGSRRASVPPVHDEPEERAEDRAEDSEAPVGEVPNLEPDEVEGAVEIVLLEADDEELHVARK</sequence>
<reference evidence="21" key="1">
    <citation type="submission" date="2023-06" db="EMBL/GenBank/DDBJ databases">
        <title>Sysu t00192.</title>
        <authorList>
            <person name="Gao L."/>
            <person name="Fang B.-Z."/>
            <person name="Li W.-J."/>
        </authorList>
    </citation>
    <scope>NUCLEOTIDE SEQUENCE</scope>
    <source>
        <strain evidence="21">SYSU T00192</strain>
    </source>
</reference>
<dbReference type="Pfam" id="PF13614">
    <property type="entry name" value="AAA_31"/>
    <property type="match status" value="1"/>
</dbReference>
<dbReference type="Gene3D" id="3.40.50.300">
    <property type="entry name" value="P-loop containing nucleotide triphosphate hydrolases"/>
    <property type="match status" value="1"/>
</dbReference>
<feature type="domain" description="AAA" evidence="20">
    <location>
        <begin position="274"/>
        <end position="384"/>
    </location>
</feature>
<evidence type="ECO:0000256" key="17">
    <source>
        <dbReference type="SAM" id="MobiDB-lite"/>
    </source>
</evidence>
<evidence type="ECO:0000256" key="9">
    <source>
        <dbReference type="ARBA" id="ARBA00022692"/>
    </source>
</evidence>
<evidence type="ECO:0000256" key="14">
    <source>
        <dbReference type="ARBA" id="ARBA00023136"/>
    </source>
</evidence>
<accession>A0ABT8G8E2</accession>
<feature type="compositionally biased region" description="Low complexity" evidence="17">
    <location>
        <begin position="457"/>
        <end position="483"/>
    </location>
</feature>
<comment type="caution">
    <text evidence="21">The sequence shown here is derived from an EMBL/GenBank/DDBJ whole genome shotgun (WGS) entry which is preliminary data.</text>
</comment>
<feature type="compositionally biased region" description="Basic and acidic residues" evidence="17">
    <location>
        <begin position="540"/>
        <end position="550"/>
    </location>
</feature>
<evidence type="ECO:0000256" key="10">
    <source>
        <dbReference type="ARBA" id="ARBA00022741"/>
    </source>
</evidence>
<evidence type="ECO:0000259" key="20">
    <source>
        <dbReference type="Pfam" id="PF13614"/>
    </source>
</evidence>
<evidence type="ECO:0000256" key="2">
    <source>
        <dbReference type="ARBA" id="ARBA00006683"/>
    </source>
</evidence>
<comment type="similarity">
    <text evidence="3">Belongs to the CpsD/CapB family.</text>
</comment>
<organism evidence="21 22">
    <name type="scientific">Demequina litoralis</name>
    <dbReference type="NCBI Taxonomy" id="3051660"/>
    <lineage>
        <taxon>Bacteria</taxon>
        <taxon>Bacillati</taxon>
        <taxon>Actinomycetota</taxon>
        <taxon>Actinomycetes</taxon>
        <taxon>Micrococcales</taxon>
        <taxon>Demequinaceae</taxon>
        <taxon>Demequina</taxon>
    </lineage>
</organism>
<dbReference type="RefSeq" id="WP_301132052.1">
    <property type="nucleotide sequence ID" value="NZ_JAUHPW010000004.1"/>
</dbReference>
<feature type="transmembrane region" description="Helical" evidence="18">
    <location>
        <begin position="12"/>
        <end position="35"/>
    </location>
</feature>
<dbReference type="InterPro" id="IPR027417">
    <property type="entry name" value="P-loop_NTPase"/>
</dbReference>
<keyword evidence="22" id="KW-1185">Reference proteome</keyword>
<keyword evidence="12" id="KW-0067">ATP-binding</keyword>
<dbReference type="EC" id="2.7.10.2" evidence="5"/>
<evidence type="ECO:0000256" key="16">
    <source>
        <dbReference type="ARBA" id="ARBA00051245"/>
    </source>
</evidence>
<evidence type="ECO:0000256" key="11">
    <source>
        <dbReference type="ARBA" id="ARBA00022777"/>
    </source>
</evidence>
<evidence type="ECO:0000256" key="3">
    <source>
        <dbReference type="ARBA" id="ARBA00007316"/>
    </source>
</evidence>
<dbReference type="PANTHER" id="PTHR32309:SF13">
    <property type="entry name" value="FERRIC ENTEROBACTIN TRANSPORT PROTEIN FEPE"/>
    <property type="match status" value="1"/>
</dbReference>
<keyword evidence="7" id="KW-0997">Cell inner membrane</keyword>
<dbReference type="EMBL" id="JAUHPW010000004">
    <property type="protein sequence ID" value="MDN4475412.1"/>
    <property type="molecule type" value="Genomic_DNA"/>
</dbReference>
<evidence type="ECO:0000256" key="13">
    <source>
        <dbReference type="ARBA" id="ARBA00022989"/>
    </source>
</evidence>
<keyword evidence="13 18" id="KW-1133">Transmembrane helix</keyword>
<comment type="similarity">
    <text evidence="2">Belongs to the CpsC/CapA family.</text>
</comment>
<dbReference type="InterPro" id="IPR005702">
    <property type="entry name" value="Wzc-like_C"/>
</dbReference>
<feature type="domain" description="Polysaccharide chain length determinant N-terminal" evidence="19">
    <location>
        <begin position="2"/>
        <end position="89"/>
    </location>
</feature>
<evidence type="ECO:0000313" key="22">
    <source>
        <dbReference type="Proteomes" id="UP001172728"/>
    </source>
</evidence>
<dbReference type="Proteomes" id="UP001172728">
    <property type="component" value="Unassembled WGS sequence"/>
</dbReference>
<evidence type="ECO:0000259" key="19">
    <source>
        <dbReference type="Pfam" id="PF02706"/>
    </source>
</evidence>
<evidence type="ECO:0000256" key="4">
    <source>
        <dbReference type="ARBA" id="ARBA00008883"/>
    </source>
</evidence>
<evidence type="ECO:0000256" key="12">
    <source>
        <dbReference type="ARBA" id="ARBA00022840"/>
    </source>
</evidence>
<keyword evidence="8 21" id="KW-0808">Transferase</keyword>